<dbReference type="GO" id="GO:0005783">
    <property type="term" value="C:endoplasmic reticulum"/>
    <property type="evidence" value="ECO:0007669"/>
    <property type="project" value="TreeGrafter"/>
</dbReference>
<dbReference type="CDD" id="cd05927">
    <property type="entry name" value="LC-FACS_euk"/>
    <property type="match status" value="1"/>
</dbReference>
<accession>A0A4P9Y1W7</accession>
<dbReference type="PANTHER" id="PTHR43272">
    <property type="entry name" value="LONG-CHAIN-FATTY-ACID--COA LIGASE"/>
    <property type="match status" value="1"/>
</dbReference>
<dbReference type="GO" id="GO:0016020">
    <property type="term" value="C:membrane"/>
    <property type="evidence" value="ECO:0007669"/>
    <property type="project" value="TreeGrafter"/>
</dbReference>
<dbReference type="Gene3D" id="3.40.50.12780">
    <property type="entry name" value="N-terminal domain of ligase-like"/>
    <property type="match status" value="1"/>
</dbReference>
<keyword evidence="4" id="KW-0067">ATP-binding</keyword>
<evidence type="ECO:0000313" key="6">
    <source>
        <dbReference type="EMBL" id="RKP12654.1"/>
    </source>
</evidence>
<dbReference type="Pfam" id="PF00501">
    <property type="entry name" value="AMP-binding"/>
    <property type="match status" value="1"/>
</dbReference>
<keyword evidence="7" id="KW-1185">Reference proteome</keyword>
<dbReference type="SUPFAM" id="SSF56801">
    <property type="entry name" value="Acetyl-CoA synthetase-like"/>
    <property type="match status" value="1"/>
</dbReference>
<evidence type="ECO:0000259" key="5">
    <source>
        <dbReference type="Pfam" id="PF00501"/>
    </source>
</evidence>
<dbReference type="InterPro" id="IPR000873">
    <property type="entry name" value="AMP-dep_synth/lig_dom"/>
</dbReference>
<dbReference type="InterPro" id="IPR045311">
    <property type="entry name" value="LC-FACS_euk"/>
</dbReference>
<reference evidence="7" key="1">
    <citation type="journal article" date="2018" name="Nat. Microbiol.">
        <title>Leveraging single-cell genomics to expand the fungal tree of life.</title>
        <authorList>
            <person name="Ahrendt S.R."/>
            <person name="Quandt C.A."/>
            <person name="Ciobanu D."/>
            <person name="Clum A."/>
            <person name="Salamov A."/>
            <person name="Andreopoulos B."/>
            <person name="Cheng J.F."/>
            <person name="Woyke T."/>
            <person name="Pelin A."/>
            <person name="Henrissat B."/>
            <person name="Reynolds N.K."/>
            <person name="Benny G.L."/>
            <person name="Smith M.E."/>
            <person name="James T.Y."/>
            <person name="Grigoriev I.V."/>
        </authorList>
    </citation>
    <scope>NUCLEOTIDE SEQUENCE [LARGE SCALE GENOMIC DNA]</scope>
</reference>
<comment type="similarity">
    <text evidence="1">Belongs to the ATP-dependent AMP-binding enzyme family.</text>
</comment>
<evidence type="ECO:0000313" key="7">
    <source>
        <dbReference type="Proteomes" id="UP000267251"/>
    </source>
</evidence>
<evidence type="ECO:0000256" key="4">
    <source>
        <dbReference type="ARBA" id="ARBA00022840"/>
    </source>
</evidence>
<feature type="domain" description="AMP-dependent synthetase/ligase" evidence="5">
    <location>
        <begin position="44"/>
        <end position="461"/>
    </location>
</feature>
<proteinExistence type="inferred from homology"/>
<keyword evidence="2" id="KW-0436">Ligase</keyword>
<organism evidence="6 7">
    <name type="scientific">Piptocephalis cylindrospora</name>
    <dbReference type="NCBI Taxonomy" id="1907219"/>
    <lineage>
        <taxon>Eukaryota</taxon>
        <taxon>Fungi</taxon>
        <taxon>Fungi incertae sedis</taxon>
        <taxon>Zoopagomycota</taxon>
        <taxon>Zoopagomycotina</taxon>
        <taxon>Zoopagomycetes</taxon>
        <taxon>Zoopagales</taxon>
        <taxon>Piptocephalidaceae</taxon>
        <taxon>Piptocephalis</taxon>
    </lineage>
</organism>
<dbReference type="EMBL" id="KZ988251">
    <property type="protein sequence ID" value="RKP12654.1"/>
    <property type="molecule type" value="Genomic_DNA"/>
</dbReference>
<evidence type="ECO:0000256" key="2">
    <source>
        <dbReference type="ARBA" id="ARBA00022598"/>
    </source>
</evidence>
<protein>
    <recommendedName>
        <fullName evidence="5">AMP-dependent synthetase/ligase domain-containing protein</fullName>
    </recommendedName>
</protein>
<dbReference type="OrthoDB" id="1700726at2759"/>
<keyword evidence="3" id="KW-0547">Nucleotide-binding</keyword>
<dbReference type="Proteomes" id="UP000267251">
    <property type="component" value="Unassembled WGS sequence"/>
</dbReference>
<dbReference type="InterPro" id="IPR042099">
    <property type="entry name" value="ANL_N_sf"/>
</dbReference>
<dbReference type="GO" id="GO:0005524">
    <property type="term" value="F:ATP binding"/>
    <property type="evidence" value="ECO:0007669"/>
    <property type="project" value="UniProtKB-KW"/>
</dbReference>
<name>A0A4P9Y1W7_9FUNG</name>
<sequence length="652" mass="71586">MAPDDGTGVQTLYENFEHGLKVNPNGRCFGHRPIHPKDPTKAMPYVWQTYREIGERRTHFGSGLLHLYETHVDGTGDPGWRLGFYSMNRPEWAIADQACNAYSLVNVSLYDTLGPDTAEYTLNHSEISVLVASLANVSKLLELSSSVPKMRIIISMDPLVESVGAYPGTAKVLHAWARDRGILLVDFNHVEELGRQHLRPHRPPGLNDVCTICYTSGTLGTPKGAIVLHRNFAYGSIANTIMVIPMEKEDVHISYLPLAHCMERLMFTSVIRKGASVGFSRGDPLLLLEDVAALKPTLFISVPRLYNRIYDRLVSSTVQAGGLLGMVARKAVEVKLANLRAGQGVHHALWDRVLFNKVRQVMGGRVRIFISGSAPLSTQVVDFLQIAFCAPLHEGYGQTENAGSASFTVKGESRSGHVGAINLASEIKLVDLPELSYLSTDSPSPRGEVCIRGQTVFSGYLKDQEKTNEALDDEGWLHTGDVGTIETQGTLKIIDRKKNIFKLAQGEYVAPENIENVYSGCPLIAQIFVHGDSLENALVAVVIPDTEVFLPWARDLVGKPSASLEDLCEDEAVERGVIEAMNVYANAGSLNGYEKVKALRLDVEEFTMDNGLLTPTFKLKRSECVQKYRGSLDAMYAQLKGISSAEGAMSKL</sequence>
<dbReference type="PANTHER" id="PTHR43272:SF33">
    <property type="entry name" value="AMP-BINDING DOMAIN-CONTAINING PROTEIN-RELATED"/>
    <property type="match status" value="1"/>
</dbReference>
<evidence type="ECO:0000256" key="3">
    <source>
        <dbReference type="ARBA" id="ARBA00022741"/>
    </source>
</evidence>
<evidence type="ECO:0000256" key="1">
    <source>
        <dbReference type="ARBA" id="ARBA00006432"/>
    </source>
</evidence>
<dbReference type="AlphaFoldDB" id="A0A4P9Y1W7"/>
<gene>
    <name evidence="6" type="ORF">BJ684DRAFT_20819</name>
</gene>
<dbReference type="GO" id="GO:0004467">
    <property type="term" value="F:long-chain fatty acid-CoA ligase activity"/>
    <property type="evidence" value="ECO:0007669"/>
    <property type="project" value="InterPro"/>
</dbReference>